<evidence type="ECO:0000313" key="1">
    <source>
        <dbReference type="EMBL" id="GBL93980.1"/>
    </source>
</evidence>
<dbReference type="EMBL" id="BGPR01000098">
    <property type="protein sequence ID" value="GBL93980.1"/>
    <property type="molecule type" value="Genomic_DNA"/>
</dbReference>
<protein>
    <submittedName>
        <fullName evidence="1">Uncharacterized protein</fullName>
    </submittedName>
</protein>
<dbReference type="Proteomes" id="UP000499080">
    <property type="component" value="Unassembled WGS sequence"/>
</dbReference>
<accession>A0A4Y2BP46</accession>
<organism evidence="1 2">
    <name type="scientific">Araneus ventricosus</name>
    <name type="common">Orbweaver spider</name>
    <name type="synonym">Epeira ventricosa</name>
    <dbReference type="NCBI Taxonomy" id="182803"/>
    <lineage>
        <taxon>Eukaryota</taxon>
        <taxon>Metazoa</taxon>
        <taxon>Ecdysozoa</taxon>
        <taxon>Arthropoda</taxon>
        <taxon>Chelicerata</taxon>
        <taxon>Arachnida</taxon>
        <taxon>Araneae</taxon>
        <taxon>Araneomorphae</taxon>
        <taxon>Entelegynae</taxon>
        <taxon>Araneoidea</taxon>
        <taxon>Araneidae</taxon>
        <taxon>Araneus</taxon>
    </lineage>
</organism>
<sequence length="114" mass="12937">MDDHPGFYEEYYVPWKPNDVRAYDVTNAKCILGRQHPTFVVTFENTPRRSRLGSKLDRKSGIPENDAFLVIQVSSARAESIDRPIEDKVPKVFFQTHGGLKRGDSSKSGPRISI</sequence>
<comment type="caution">
    <text evidence="1">The sequence shown here is derived from an EMBL/GenBank/DDBJ whole genome shotgun (WGS) entry which is preliminary data.</text>
</comment>
<keyword evidence="2" id="KW-1185">Reference proteome</keyword>
<dbReference type="AlphaFoldDB" id="A0A4Y2BP46"/>
<evidence type="ECO:0000313" key="2">
    <source>
        <dbReference type="Proteomes" id="UP000499080"/>
    </source>
</evidence>
<gene>
    <name evidence="1" type="ORF">AVEN_76701_1</name>
</gene>
<name>A0A4Y2BP46_ARAVE</name>
<reference evidence="1 2" key="1">
    <citation type="journal article" date="2019" name="Sci. Rep.">
        <title>Orb-weaving spider Araneus ventricosus genome elucidates the spidroin gene catalogue.</title>
        <authorList>
            <person name="Kono N."/>
            <person name="Nakamura H."/>
            <person name="Ohtoshi R."/>
            <person name="Moran D.A.P."/>
            <person name="Shinohara A."/>
            <person name="Yoshida Y."/>
            <person name="Fujiwara M."/>
            <person name="Mori M."/>
            <person name="Tomita M."/>
            <person name="Arakawa K."/>
        </authorList>
    </citation>
    <scope>NUCLEOTIDE SEQUENCE [LARGE SCALE GENOMIC DNA]</scope>
</reference>
<proteinExistence type="predicted"/>